<dbReference type="Proteomes" id="UP000681722">
    <property type="component" value="Unassembled WGS sequence"/>
</dbReference>
<evidence type="ECO:0000313" key="4">
    <source>
        <dbReference type="EMBL" id="CAF0875803.1"/>
    </source>
</evidence>
<dbReference type="PROSITE" id="PS51203">
    <property type="entry name" value="CS"/>
    <property type="match status" value="1"/>
</dbReference>
<dbReference type="PANTHER" id="PTHR22932:SF1">
    <property type="entry name" value="CO-CHAPERONE PROTEIN DAF-41"/>
    <property type="match status" value="1"/>
</dbReference>
<dbReference type="Pfam" id="PF04969">
    <property type="entry name" value="CS"/>
    <property type="match status" value="1"/>
</dbReference>
<evidence type="ECO:0000256" key="1">
    <source>
        <dbReference type="ARBA" id="ARBA00025733"/>
    </source>
</evidence>
<gene>
    <name evidence="4" type="ORF">GPM918_LOCUS7344</name>
    <name evidence="5" type="ORF">SRO942_LOCUS7344</name>
</gene>
<proteinExistence type="inferred from homology"/>
<evidence type="ECO:0000313" key="6">
    <source>
        <dbReference type="Proteomes" id="UP000663829"/>
    </source>
</evidence>
<dbReference type="GO" id="GO:0006457">
    <property type="term" value="P:protein folding"/>
    <property type="evidence" value="ECO:0007669"/>
    <property type="project" value="TreeGrafter"/>
</dbReference>
<comment type="similarity">
    <text evidence="1">Belongs to the p23/wos2 family.</text>
</comment>
<sequence>MPESINTESTPSSNASFPKVLWAQQKDSILLTVAVPDIDEVDCKFEEDKLHFHGKAADKTNTVYEIKIDLYGKIDSSTSKYDLIGQKFWRILLKKKDASLPFWPRLTKDNKKLHWLQTDFDHWVDENNEEDEEAPGGNNFDDMFGGGMPGMGGMGGMPGMGGMGGMPGMGGMGGMPGMGGMGGMPGMGGMGGMPGMGGMGGMPGMGGMGGMPGMGGFNDNEDMEDEHDSDDEEVGLDKPTTETKKQDTKDTKSNEHVKTGEEATKEPVA</sequence>
<name>A0A813Y540_9BILA</name>
<feature type="compositionally biased region" description="Acidic residues" evidence="2">
    <location>
        <begin position="219"/>
        <end position="234"/>
    </location>
</feature>
<feature type="compositionally biased region" description="Gly residues" evidence="2">
    <location>
        <begin position="207"/>
        <end position="216"/>
    </location>
</feature>
<dbReference type="GO" id="GO:0051879">
    <property type="term" value="F:Hsp90 protein binding"/>
    <property type="evidence" value="ECO:0007669"/>
    <property type="project" value="InterPro"/>
</dbReference>
<dbReference type="Gene3D" id="2.60.40.790">
    <property type="match status" value="1"/>
</dbReference>
<dbReference type="GO" id="GO:0051087">
    <property type="term" value="F:protein-folding chaperone binding"/>
    <property type="evidence" value="ECO:0007669"/>
    <property type="project" value="TreeGrafter"/>
</dbReference>
<dbReference type="EMBL" id="CAJNOQ010001196">
    <property type="protein sequence ID" value="CAF0875803.1"/>
    <property type="molecule type" value="Genomic_DNA"/>
</dbReference>
<reference evidence="4" key="1">
    <citation type="submission" date="2021-02" db="EMBL/GenBank/DDBJ databases">
        <authorList>
            <person name="Nowell W R."/>
        </authorList>
    </citation>
    <scope>NUCLEOTIDE SEQUENCE</scope>
</reference>
<dbReference type="AlphaFoldDB" id="A0A813Y540"/>
<dbReference type="OrthoDB" id="1564555at2759"/>
<dbReference type="GO" id="GO:0051131">
    <property type="term" value="P:chaperone-mediated protein complex assembly"/>
    <property type="evidence" value="ECO:0007669"/>
    <property type="project" value="TreeGrafter"/>
</dbReference>
<feature type="domain" description="CS" evidence="3">
    <location>
        <begin position="15"/>
        <end position="107"/>
    </location>
</feature>
<evidence type="ECO:0000259" key="3">
    <source>
        <dbReference type="PROSITE" id="PS51203"/>
    </source>
</evidence>
<dbReference type="CDD" id="cd06465">
    <property type="entry name" value="p23_hB-ind1_like"/>
    <property type="match status" value="1"/>
</dbReference>
<comment type="caution">
    <text evidence="4">The sequence shown here is derived from an EMBL/GenBank/DDBJ whole genome shotgun (WGS) entry which is preliminary data.</text>
</comment>
<dbReference type="GO" id="GO:0005634">
    <property type="term" value="C:nucleus"/>
    <property type="evidence" value="ECO:0007669"/>
    <property type="project" value="TreeGrafter"/>
</dbReference>
<feature type="compositionally biased region" description="Basic and acidic residues" evidence="2">
    <location>
        <begin position="235"/>
        <end position="269"/>
    </location>
</feature>
<protein>
    <recommendedName>
        <fullName evidence="3">CS domain-containing protein</fullName>
    </recommendedName>
</protein>
<organism evidence="4 6">
    <name type="scientific">Didymodactylos carnosus</name>
    <dbReference type="NCBI Taxonomy" id="1234261"/>
    <lineage>
        <taxon>Eukaryota</taxon>
        <taxon>Metazoa</taxon>
        <taxon>Spiralia</taxon>
        <taxon>Gnathifera</taxon>
        <taxon>Rotifera</taxon>
        <taxon>Eurotatoria</taxon>
        <taxon>Bdelloidea</taxon>
        <taxon>Philodinida</taxon>
        <taxon>Philodinidae</taxon>
        <taxon>Didymodactylos</taxon>
    </lineage>
</organism>
<dbReference type="GO" id="GO:0005829">
    <property type="term" value="C:cytosol"/>
    <property type="evidence" value="ECO:0007669"/>
    <property type="project" value="TreeGrafter"/>
</dbReference>
<evidence type="ECO:0000256" key="2">
    <source>
        <dbReference type="SAM" id="MobiDB-lite"/>
    </source>
</evidence>
<dbReference type="Proteomes" id="UP000663829">
    <property type="component" value="Unassembled WGS sequence"/>
</dbReference>
<keyword evidence="6" id="KW-1185">Reference proteome</keyword>
<dbReference type="PANTHER" id="PTHR22932">
    <property type="entry name" value="TELOMERASE-BINDING PROTEIN P23 HSP90 CO-CHAPERONE"/>
    <property type="match status" value="1"/>
</dbReference>
<evidence type="ECO:0000313" key="5">
    <source>
        <dbReference type="EMBL" id="CAF3662681.1"/>
    </source>
</evidence>
<dbReference type="InterPro" id="IPR007052">
    <property type="entry name" value="CS_dom"/>
</dbReference>
<dbReference type="SUPFAM" id="SSF49764">
    <property type="entry name" value="HSP20-like chaperones"/>
    <property type="match status" value="1"/>
</dbReference>
<dbReference type="FunFam" id="2.60.40.790:FF:000013">
    <property type="entry name" value="Very-long-chain (3R)-3-hydroxyacyl-CoA dehydratase"/>
    <property type="match status" value="1"/>
</dbReference>
<dbReference type="InterPro" id="IPR008978">
    <property type="entry name" value="HSP20-like_chaperone"/>
</dbReference>
<dbReference type="EMBL" id="CAJOBC010001196">
    <property type="protein sequence ID" value="CAF3662681.1"/>
    <property type="molecule type" value="Genomic_DNA"/>
</dbReference>
<accession>A0A813Y540</accession>
<dbReference type="InterPro" id="IPR045250">
    <property type="entry name" value="p23-like"/>
</dbReference>
<feature type="region of interest" description="Disordered" evidence="2">
    <location>
        <begin position="207"/>
        <end position="269"/>
    </location>
</feature>